<dbReference type="AlphaFoldDB" id="A0A818UBZ5"/>
<proteinExistence type="predicted"/>
<evidence type="ECO:0000256" key="1">
    <source>
        <dbReference type="SAM" id="MobiDB-lite"/>
    </source>
</evidence>
<comment type="caution">
    <text evidence="7">The sequence shown here is derived from an EMBL/GenBank/DDBJ whole genome shotgun (WGS) entry which is preliminary data.</text>
</comment>
<dbReference type="Proteomes" id="UP000663882">
    <property type="component" value="Unassembled WGS sequence"/>
</dbReference>
<evidence type="ECO:0000313" key="9">
    <source>
        <dbReference type="Proteomes" id="UP000663874"/>
    </source>
</evidence>
<protein>
    <submittedName>
        <fullName evidence="7">Uncharacterized protein</fullName>
    </submittedName>
</protein>
<dbReference type="EMBL" id="CAJNOO010000405">
    <property type="protein sequence ID" value="CAF0934154.1"/>
    <property type="molecule type" value="Genomic_DNA"/>
</dbReference>
<keyword evidence="8" id="KW-1185">Reference proteome</keyword>
<evidence type="ECO:0000313" key="6">
    <source>
        <dbReference type="EMBL" id="CAF3503024.1"/>
    </source>
</evidence>
<name>A0A818UBZ5_9BILA</name>
<reference evidence="7" key="1">
    <citation type="submission" date="2021-02" db="EMBL/GenBank/DDBJ databases">
        <authorList>
            <person name="Nowell W R."/>
        </authorList>
    </citation>
    <scope>NUCLEOTIDE SEQUENCE</scope>
</reference>
<keyword evidence="2" id="KW-1133">Transmembrane helix</keyword>
<evidence type="ECO:0000313" key="7">
    <source>
        <dbReference type="EMBL" id="CAF3691257.1"/>
    </source>
</evidence>
<dbReference type="EMBL" id="CAJOBE010000845">
    <property type="protein sequence ID" value="CAF3691257.1"/>
    <property type="molecule type" value="Genomic_DNA"/>
</dbReference>
<dbReference type="EMBL" id="CAJNOU010000424">
    <property type="protein sequence ID" value="CAF0993402.1"/>
    <property type="molecule type" value="Genomic_DNA"/>
</dbReference>
<dbReference type="EMBL" id="CAJNOL010000856">
    <property type="protein sequence ID" value="CAF1220446.1"/>
    <property type="molecule type" value="Genomic_DNA"/>
</dbReference>
<evidence type="ECO:0000313" key="4">
    <source>
        <dbReference type="EMBL" id="CAF0993402.1"/>
    </source>
</evidence>
<evidence type="ECO:0000256" key="2">
    <source>
        <dbReference type="SAM" id="Phobius"/>
    </source>
</evidence>
<feature type="region of interest" description="Disordered" evidence="1">
    <location>
        <begin position="317"/>
        <end position="340"/>
    </location>
</feature>
<organism evidence="7 9">
    <name type="scientific">Rotaria sordida</name>
    <dbReference type="NCBI Taxonomy" id="392033"/>
    <lineage>
        <taxon>Eukaryota</taxon>
        <taxon>Metazoa</taxon>
        <taxon>Spiralia</taxon>
        <taxon>Gnathifera</taxon>
        <taxon>Rotifera</taxon>
        <taxon>Eurotatoria</taxon>
        <taxon>Bdelloidea</taxon>
        <taxon>Philodinida</taxon>
        <taxon>Philodinidae</taxon>
        <taxon>Rotaria</taxon>
    </lineage>
</organism>
<evidence type="ECO:0000313" key="3">
    <source>
        <dbReference type="EMBL" id="CAF0934154.1"/>
    </source>
</evidence>
<evidence type="ECO:0000313" key="8">
    <source>
        <dbReference type="Proteomes" id="UP000663870"/>
    </source>
</evidence>
<dbReference type="Proteomes" id="UP000663889">
    <property type="component" value="Unassembled WGS sequence"/>
</dbReference>
<gene>
    <name evidence="7" type="ORF">FNK824_LOCUS8522</name>
    <name evidence="5" type="ORF">JXQ802_LOCUS25413</name>
    <name evidence="6" type="ORF">OTI717_LOCUS1818</name>
    <name evidence="3" type="ORF">RFH988_LOCUS10705</name>
    <name evidence="4" type="ORF">SEV965_LOCUS10394</name>
</gene>
<feature type="compositionally biased region" description="Basic and acidic residues" evidence="1">
    <location>
        <begin position="281"/>
        <end position="296"/>
    </location>
</feature>
<sequence>MNNTNLSPTYNTSARRIYQRRNRKNRTTTVSSRAYFPLTTTIVIRNTTLLINSSSVPINDLFAPLSYLLQHKYIFLIGLSLLIALCLISILFLIFILKCTKGWKIRRQNRKHKKILKTIPDFIVDQHDTKDENAILLEPNGGINSLTNNSIITNGILPKDNISNTFSLGSMLEQKIIKNNSPNAIPLLPMADDASIDTLRGSLISSPSQQISVNQLSSTPTYATTTDSAINSDDRALEAEKDDDLHDLDLKRIMPRYTKATNNSSSNILAHRSSGSSLEQSIRRQERRAEEEERGLLHGSNSNLYEKELRRIAEQEKFARKEHTNSQVSLASRTSEDSCY</sequence>
<keyword evidence="2" id="KW-0472">Membrane</keyword>
<dbReference type="OrthoDB" id="10048649at2759"/>
<dbReference type="EMBL" id="CAJOAX010000082">
    <property type="protein sequence ID" value="CAF3503024.1"/>
    <property type="molecule type" value="Genomic_DNA"/>
</dbReference>
<feature type="region of interest" description="Disordered" evidence="1">
    <location>
        <begin position="259"/>
        <end position="302"/>
    </location>
</feature>
<accession>A0A818UBZ5</accession>
<feature type="transmembrane region" description="Helical" evidence="2">
    <location>
        <begin position="73"/>
        <end position="97"/>
    </location>
</feature>
<dbReference type="Proteomes" id="UP000663823">
    <property type="component" value="Unassembled WGS sequence"/>
</dbReference>
<evidence type="ECO:0000313" key="5">
    <source>
        <dbReference type="EMBL" id="CAF1220446.1"/>
    </source>
</evidence>
<keyword evidence="2" id="KW-0812">Transmembrane</keyword>
<feature type="compositionally biased region" description="Polar residues" evidence="1">
    <location>
        <begin position="211"/>
        <end position="231"/>
    </location>
</feature>
<feature type="compositionally biased region" description="Polar residues" evidence="1">
    <location>
        <begin position="259"/>
        <end position="280"/>
    </location>
</feature>
<feature type="region of interest" description="Disordered" evidence="1">
    <location>
        <begin position="211"/>
        <end position="235"/>
    </location>
</feature>
<dbReference type="Proteomes" id="UP000663874">
    <property type="component" value="Unassembled WGS sequence"/>
</dbReference>
<dbReference type="Proteomes" id="UP000663870">
    <property type="component" value="Unassembled WGS sequence"/>
</dbReference>